<gene>
    <name evidence="2" type="ORF">G9403_01095</name>
</gene>
<protein>
    <submittedName>
        <fullName evidence="2">ABC transporter permease</fullName>
    </submittedName>
</protein>
<dbReference type="EMBL" id="JAANXN010000001">
    <property type="protein sequence ID" value="MDF8370253.1"/>
    <property type="molecule type" value="Genomic_DNA"/>
</dbReference>
<organism evidence="2 3">
    <name type="scientific">Weissella paramesenteroides</name>
    <name type="common">Leuconostoc paramesenteroides</name>
    <dbReference type="NCBI Taxonomy" id="1249"/>
    <lineage>
        <taxon>Bacteria</taxon>
        <taxon>Bacillati</taxon>
        <taxon>Bacillota</taxon>
        <taxon>Bacilli</taxon>
        <taxon>Lactobacillales</taxon>
        <taxon>Lactobacillaceae</taxon>
        <taxon>Weissella</taxon>
    </lineage>
</organism>
<sequence length="387" mass="42628">MVMKDLIRCEEVNHAMTTDVLEQANYPYYMGIKYATKDYEFVSHNEAVHWQWSADDATMTELKHHGGTIARLEDEAQLSKQVTAYIQKHQTNKYIVQHFQQPLVGLKIMIPDHVVIKQPLNLTIDLRDTQPIALTIVLILGEGSQLTLQQAININGQVAHASCVIIGHQADNSQLNLMTALSNQTPINLSLFGELDVARDCVADWSLVPGTYGKLLGDVTVNLNGQGSVAKLNAVKIGIGQDYSGFQGRVNHLATHTTSRINMRGVLFGQSKVNFTSVGQIYHGAYGSDSQQEGRLMTVGKSAQGTVNPLLIIDENDVNAGHAASVGQYDPEELYYLLSRGITEQQARKILVYDFIAPVLHELNDDLQQKVIAAVEEGAGEDLHDSL</sequence>
<comment type="caution">
    <text evidence="2">The sequence shown here is derived from an EMBL/GenBank/DDBJ whole genome shotgun (WGS) entry which is preliminary data.</text>
</comment>
<reference evidence="2 3" key="1">
    <citation type="submission" date="2020-03" db="EMBL/GenBank/DDBJ databases">
        <title>Comparative genomics of Weissella paramesenteroides.</title>
        <authorList>
            <person name="Kant R."/>
            <person name="Takala T."/>
            <person name="Saris P."/>
        </authorList>
    </citation>
    <scope>NUCLEOTIDE SEQUENCE [LARGE SCALE GENOMIC DNA]</scope>
    <source>
        <strain evidence="2 3">SJ27-4</strain>
    </source>
</reference>
<dbReference type="PANTHER" id="PTHR43575">
    <property type="entry name" value="PROTEIN ABCI7, CHLOROPLASTIC"/>
    <property type="match status" value="1"/>
</dbReference>
<accession>A0ABD4XGK0</accession>
<evidence type="ECO:0000313" key="3">
    <source>
        <dbReference type="Proteomes" id="UP001215461"/>
    </source>
</evidence>
<dbReference type="InterPro" id="IPR055346">
    <property type="entry name" value="Fe-S_cluster_assembly_SufBD"/>
</dbReference>
<dbReference type="SUPFAM" id="SSF101960">
    <property type="entry name" value="Stabilizer of iron transporter SufD"/>
    <property type="match status" value="1"/>
</dbReference>
<proteinExistence type="predicted"/>
<name>A0ABD4XGK0_WEIPA</name>
<evidence type="ECO:0000313" key="2">
    <source>
        <dbReference type="EMBL" id="MDF8370253.1"/>
    </source>
</evidence>
<dbReference type="AlphaFoldDB" id="A0ABD4XGK0"/>
<dbReference type="Proteomes" id="UP001215461">
    <property type="component" value="Unassembled WGS sequence"/>
</dbReference>
<dbReference type="InterPro" id="IPR000825">
    <property type="entry name" value="SUF_FeS_clus_asmbl_SufBD_core"/>
</dbReference>
<dbReference type="PANTHER" id="PTHR43575:SF1">
    <property type="entry name" value="PROTEIN ABCI7, CHLOROPLASTIC"/>
    <property type="match status" value="1"/>
</dbReference>
<dbReference type="InterPro" id="IPR037284">
    <property type="entry name" value="SUF_FeS_clus_asmbl_SufBD_sf"/>
</dbReference>
<evidence type="ECO:0000259" key="1">
    <source>
        <dbReference type="Pfam" id="PF01458"/>
    </source>
</evidence>
<feature type="domain" description="SUF system FeS cluster assembly SufBD core" evidence="1">
    <location>
        <begin position="135"/>
        <end position="355"/>
    </location>
</feature>
<dbReference type="Pfam" id="PF01458">
    <property type="entry name" value="SUFBD_core"/>
    <property type="match status" value="1"/>
</dbReference>